<reference evidence="3" key="1">
    <citation type="submission" date="2018-04" db="EMBL/GenBank/DDBJ databases">
        <title>Whole genome sequencing of Hypsizygus marmoreus.</title>
        <authorList>
            <person name="Choi I.-G."/>
            <person name="Min B."/>
            <person name="Kim J.-G."/>
            <person name="Kim S."/>
            <person name="Oh Y.-L."/>
            <person name="Kong W.-S."/>
            <person name="Park H."/>
            <person name="Jeong J."/>
            <person name="Song E.-S."/>
        </authorList>
    </citation>
    <scope>NUCLEOTIDE SEQUENCE [LARGE SCALE GENOMIC DNA]</scope>
    <source>
        <strain evidence="3">51987-8</strain>
    </source>
</reference>
<keyword evidence="2" id="KW-0812">Transmembrane</keyword>
<feature type="compositionally biased region" description="Polar residues" evidence="1">
    <location>
        <begin position="570"/>
        <end position="589"/>
    </location>
</feature>
<feature type="transmembrane region" description="Helical" evidence="2">
    <location>
        <begin position="57"/>
        <end position="76"/>
    </location>
</feature>
<feature type="region of interest" description="Disordered" evidence="1">
    <location>
        <begin position="401"/>
        <end position="433"/>
    </location>
</feature>
<feature type="compositionally biased region" description="Basic residues" evidence="1">
    <location>
        <begin position="700"/>
        <end position="710"/>
    </location>
</feature>
<evidence type="ECO:0000256" key="2">
    <source>
        <dbReference type="SAM" id="Phobius"/>
    </source>
</evidence>
<feature type="region of interest" description="Disordered" evidence="1">
    <location>
        <begin position="678"/>
        <end position="710"/>
    </location>
</feature>
<sequence length="710" mass="76673">MQDSNSTTRRNDHVMPTRFGCQRRTWTGQSFCAPFSRARSSAAIPPSTQPRKQDARMVFVGLPLFSFLVTLLSTLVTKIDHPHVNSVRGYFIAQAAKHFGYLKALVPGDATEDFQGRVVDQMVEGVMPKLPPTSYRKTSVLLDAMEEYQGRAIAQCVRAVLQFDAEKPAPDVPILEEITTTSSPTSHRKTLVLSDAKGDYQGPAIDQCVGAAPLQLDSDVGKSPQDAPILEKITTTLPHSYHKTLVPSGAKGNLQETEVKEFAVAMLLEASPKKATLDAPILAGLAATLPQTNGVIALPGYCACQDITDQEHAGVLGDFFRALHRFGLFFESHFHVDPALLKYRVFIKKWWKVVREAATYTGGLMPTMGEAAEFVLITVFAIHLGLFLGSRASHINNVSINEKSSPSNAINDTSAKPTDPDVSLRTPTPSSVTSAASVASLANNVADQMEEASPAQPIGEHTVVSQADVLDLSLSTGTGERESDTVRMLAWTPITEDVPCPHETVPSQQASSYALELDDDNTPPNSGEGGDEPSYDRDIDPTCDSARPESVSPQPEPQYSTPHLDLPTAVQDNASPESASTQPEPQDSTPPLDLPTVIQDNASPESSYLPIERWVSPQEAREMAESEGRLQPRPSIGIYKCPGRRAADEAGIPLAVLDGNVMEVRGSTGATEMVVAGSRLTGPSHGDENENREEAFGGVNRRKSRQSLYG</sequence>
<evidence type="ECO:0000313" key="4">
    <source>
        <dbReference type="Proteomes" id="UP000076154"/>
    </source>
</evidence>
<feature type="compositionally biased region" description="Polar residues" evidence="1">
    <location>
        <begin position="551"/>
        <end position="561"/>
    </location>
</feature>
<name>A0A369K8K0_HYPMA</name>
<accession>A0A369K8K0</accession>
<organism evidence="3 4">
    <name type="scientific">Hypsizygus marmoreus</name>
    <name type="common">White beech mushroom</name>
    <name type="synonym">Agaricus marmoreus</name>
    <dbReference type="NCBI Taxonomy" id="39966"/>
    <lineage>
        <taxon>Eukaryota</taxon>
        <taxon>Fungi</taxon>
        <taxon>Dikarya</taxon>
        <taxon>Basidiomycota</taxon>
        <taxon>Agaricomycotina</taxon>
        <taxon>Agaricomycetes</taxon>
        <taxon>Agaricomycetidae</taxon>
        <taxon>Agaricales</taxon>
        <taxon>Tricholomatineae</taxon>
        <taxon>Lyophyllaceae</taxon>
        <taxon>Hypsizygus</taxon>
    </lineage>
</organism>
<proteinExistence type="predicted"/>
<dbReference type="InParanoid" id="A0A369K8K0"/>
<dbReference type="Proteomes" id="UP000076154">
    <property type="component" value="Unassembled WGS sequence"/>
</dbReference>
<evidence type="ECO:0000256" key="1">
    <source>
        <dbReference type="SAM" id="MobiDB-lite"/>
    </source>
</evidence>
<feature type="compositionally biased region" description="Basic and acidic residues" evidence="1">
    <location>
        <begin position="685"/>
        <end position="695"/>
    </location>
</feature>
<gene>
    <name evidence="3" type="ORF">Hypma_001446</name>
</gene>
<protein>
    <submittedName>
        <fullName evidence="3">Uncharacterized protein</fullName>
    </submittedName>
</protein>
<dbReference type="EMBL" id="LUEZ02000012">
    <property type="protein sequence ID" value="RDB28114.1"/>
    <property type="molecule type" value="Genomic_DNA"/>
</dbReference>
<keyword evidence="2" id="KW-1133">Transmembrane helix</keyword>
<dbReference type="AlphaFoldDB" id="A0A369K8K0"/>
<feature type="region of interest" description="Disordered" evidence="1">
    <location>
        <begin position="516"/>
        <end position="611"/>
    </location>
</feature>
<feature type="compositionally biased region" description="Polar residues" evidence="1">
    <location>
        <begin position="401"/>
        <end position="416"/>
    </location>
</feature>
<keyword evidence="2" id="KW-0472">Membrane</keyword>
<evidence type="ECO:0000313" key="3">
    <source>
        <dbReference type="EMBL" id="RDB28114.1"/>
    </source>
</evidence>
<comment type="caution">
    <text evidence="3">The sequence shown here is derived from an EMBL/GenBank/DDBJ whole genome shotgun (WGS) entry which is preliminary data.</text>
</comment>
<keyword evidence="4" id="KW-1185">Reference proteome</keyword>